<dbReference type="AlphaFoldDB" id="A0A6J4MQG5"/>
<evidence type="ECO:0000313" key="1">
    <source>
        <dbReference type="EMBL" id="CAA9361716.1"/>
    </source>
</evidence>
<accession>A0A6J4MQG5</accession>
<proteinExistence type="predicted"/>
<dbReference type="EMBL" id="CADCTY010001192">
    <property type="protein sequence ID" value="CAA9361716.1"/>
    <property type="molecule type" value="Genomic_DNA"/>
</dbReference>
<organism evidence="1">
    <name type="scientific">uncultured Leptolyngbya sp</name>
    <dbReference type="NCBI Taxonomy" id="332963"/>
    <lineage>
        <taxon>Bacteria</taxon>
        <taxon>Bacillati</taxon>
        <taxon>Cyanobacteriota</taxon>
        <taxon>Cyanophyceae</taxon>
        <taxon>Leptolyngbyales</taxon>
        <taxon>Leptolyngbyaceae</taxon>
        <taxon>Leptolyngbya group</taxon>
        <taxon>Leptolyngbya</taxon>
        <taxon>environmental samples</taxon>
    </lineage>
</organism>
<name>A0A6J4MQG5_9CYAN</name>
<reference evidence="1" key="1">
    <citation type="submission" date="2020-02" db="EMBL/GenBank/DDBJ databases">
        <authorList>
            <person name="Meier V. D."/>
        </authorList>
    </citation>
    <scope>NUCLEOTIDE SEQUENCE</scope>
    <source>
        <strain evidence="1">AVDCRST_MAG94</strain>
    </source>
</reference>
<sequence>MNHCWVYVVALAVVAERWGGVRQVVQVVQKQPFETQPMVMRSLG</sequence>
<gene>
    <name evidence="1" type="ORF">AVDCRST_MAG94-3412</name>
</gene>
<protein>
    <submittedName>
        <fullName evidence="1">Uncharacterized protein</fullName>
    </submittedName>
</protein>